<keyword evidence="6" id="KW-0442">Lipid degradation</keyword>
<dbReference type="InterPro" id="IPR036028">
    <property type="entry name" value="SH3-like_dom_sf"/>
</dbReference>
<dbReference type="Gene3D" id="3.30.505.10">
    <property type="entry name" value="SH2 domain"/>
    <property type="match status" value="2"/>
</dbReference>
<keyword evidence="6" id="KW-0443">Lipid metabolism</keyword>
<evidence type="ECO:0000256" key="6">
    <source>
        <dbReference type="RuleBase" id="RU361133"/>
    </source>
</evidence>
<dbReference type="SUPFAM" id="SSF55550">
    <property type="entry name" value="SH2 domain"/>
    <property type="match status" value="2"/>
</dbReference>
<dbReference type="Gene3D" id="3.20.20.190">
    <property type="entry name" value="Phosphatidylinositol (PI) phosphodiesterase"/>
    <property type="match status" value="2"/>
</dbReference>
<keyword evidence="1 5" id="KW-0728">SH3 domain</keyword>
<protein>
    <recommendedName>
        <fullName evidence="6">Phosphoinositide phospholipase C</fullName>
        <ecNumber evidence="6">3.1.4.11</ecNumber>
    </recommendedName>
</protein>
<dbReference type="InterPro" id="IPR001452">
    <property type="entry name" value="SH3_domain"/>
</dbReference>
<dbReference type="FunCoup" id="E4XLQ6">
    <property type="interactions" value="32"/>
</dbReference>
<dbReference type="Pfam" id="PF00018">
    <property type="entry name" value="SH3_1"/>
    <property type="match status" value="1"/>
</dbReference>
<gene>
    <name evidence="11" type="ORF">GSOID_T00014647001</name>
</gene>
<dbReference type="SMART" id="SM00252">
    <property type="entry name" value="SH2"/>
    <property type="match status" value="2"/>
</dbReference>
<feature type="region of interest" description="Disordered" evidence="7">
    <location>
        <begin position="556"/>
        <end position="576"/>
    </location>
</feature>
<dbReference type="InterPro" id="IPR017946">
    <property type="entry name" value="PLC-like_Pdiesterase_TIM-brl"/>
</dbReference>
<dbReference type="Gene3D" id="2.30.29.30">
    <property type="entry name" value="Pleckstrin-homology domain (PH domain)/Phosphotyrosine-binding domain (PTB)"/>
    <property type="match status" value="1"/>
</dbReference>
<dbReference type="InterPro" id="IPR011993">
    <property type="entry name" value="PH-like_dom_sf"/>
</dbReference>
<dbReference type="OrthoDB" id="269822at2759"/>
<dbReference type="GO" id="GO:0048015">
    <property type="term" value="P:phosphatidylinositol-mediated signaling"/>
    <property type="evidence" value="ECO:0007669"/>
    <property type="project" value="TreeGrafter"/>
</dbReference>
<evidence type="ECO:0000259" key="10">
    <source>
        <dbReference type="PROSITE" id="PS50008"/>
    </source>
</evidence>
<dbReference type="GO" id="GO:0051209">
    <property type="term" value="P:release of sequestered calcium ion into cytosol"/>
    <property type="evidence" value="ECO:0007669"/>
    <property type="project" value="TreeGrafter"/>
</dbReference>
<dbReference type="AlphaFoldDB" id="E4XLQ6"/>
<feature type="compositionally biased region" description="Polar residues" evidence="7">
    <location>
        <begin position="556"/>
        <end position="566"/>
    </location>
</feature>
<dbReference type="PROSITE" id="PS50008">
    <property type="entry name" value="PIPLC_Y_DOMAIN"/>
    <property type="match status" value="1"/>
</dbReference>
<organism evidence="11">
    <name type="scientific">Oikopleura dioica</name>
    <name type="common">Tunicate</name>
    <dbReference type="NCBI Taxonomy" id="34765"/>
    <lineage>
        <taxon>Eukaryota</taxon>
        <taxon>Metazoa</taxon>
        <taxon>Chordata</taxon>
        <taxon>Tunicata</taxon>
        <taxon>Appendicularia</taxon>
        <taxon>Copelata</taxon>
        <taxon>Oikopleuridae</taxon>
        <taxon>Oikopleura</taxon>
    </lineage>
</organism>
<dbReference type="Pfam" id="PF00017">
    <property type="entry name" value="SH2"/>
    <property type="match status" value="2"/>
</dbReference>
<dbReference type="InterPro" id="IPR035892">
    <property type="entry name" value="C2_domain_sf"/>
</dbReference>
<evidence type="ECO:0000256" key="2">
    <source>
        <dbReference type="ARBA" id="ARBA00022837"/>
    </source>
</evidence>
<dbReference type="CDD" id="cd00174">
    <property type="entry name" value="SH3"/>
    <property type="match status" value="1"/>
</dbReference>
<dbReference type="SMART" id="SM00148">
    <property type="entry name" value="PLCXc"/>
    <property type="match status" value="1"/>
</dbReference>
<feature type="domain" description="SH2" evidence="8">
    <location>
        <begin position="578"/>
        <end position="677"/>
    </location>
</feature>
<sequence>MTSSGESQLFPDKWRRRASRYHHADPSSSENYVKVAENSSDLRSSLLGNKRAFHNLGIVKNSKVNSKHVNDSQAGFPIRQFYVSSLKGFLYWRNDRSSVEEGCIDLLQIVEIRYKHRLRMIKVPKASCFSIYHGDEFNLNLTVLFSQCGETVARDWVTGLQEIVKEMQDEWILRRVDRIIEREFSLAATTGRNFNLFENKHYETIKNPSTLINYFKNRGMDKSKRISLNLEFDANKGYNKTSFRKLLLSKLEYQFEEGNCMFGKIKPIAEAVKGEAMITREKFREIFATEEEETAQLFEFIAEENDALAISFHTFSLFLFSEHNSILNPEFVNKEPDEEYLSAPTSHYWINSSHNTYLTGNQYSSMSSVECYVRALRLGCRCIELDCWNGKNGSPEILHGHTMTSTVPLKDVLEAIAEHAFSTTNLPLTLSIENHCNIEQQDMMAHLFKTLFKEKLLTEPFDENEEKLPSPWVLRNKILIKNRKLKSSDKDDQIKDDNDEHETSSFQGLVNVISSDNKKHPKFANLFSNTGELHFSKITDPDSHMNGDGSTLYDVSTSSPMASPNSKKMDESSQGKSWYHGNISRVRTEELLLSERRQGSWLVRDSNRFKPDYTLCILHNDKIVNIRIHKDYKDRSEAVFFLDDNNPEHPVCDSLEILIEHYQTYPIKANLLLLHAVCVPEQHLRMIWFYQNISRDDAARALRDDSVSDASFLIRQKSDKEFVISFRSDRDGPVSVKHGKITKIIDEETPAFRFGDSLIFPSLVALVEYYKRNAFYKGVELGEPVDRALVNRVTSQEIEEHNGEEYVDHTSRLQVIAQHKYEADDHNELSINAGDKIVDVEMRQKDWWFGKIADSDISGWFPANYVQVCDQEDKEEDLLNEANDGKLILSTSFDITQGPDKIITIKDVTKRKSMRIGKSNQKEGEAVIVDLFQALTVFMDRNQQSTLNHHSEAPPKMLRLSRNLSDVVVYCQATTWSEEFLQPNNKREFRQMSSIGESKIQKYLTESYVKSFLDYNTFQISRAYPKGARIHSENYNPISCWNAGVQMVALNFQTPDLAMQLNHAKFAERKACGYVRKPDYLLSSFVDGGEKGIVPIPVSYNPCSKQDYTSLKTIGSKHYGSLNPKTLILRIIGGRNIFGLGKTYQSLNTSNIDYSANTFNPVFDWKELNLKIHNPDLAFLRFVISSPDPFGESLVKAVAVFPVNGLRQGIRSIPLMNTSLEEWVFQS</sequence>
<accession>E4XLQ6</accession>
<proteinExistence type="predicted"/>
<dbReference type="SUPFAM" id="SSF51695">
    <property type="entry name" value="PLC-like phosphodiesterases"/>
    <property type="match status" value="1"/>
</dbReference>
<dbReference type="InterPro" id="IPR001711">
    <property type="entry name" value="PLipase_C_Pinositol-sp_Y"/>
</dbReference>
<evidence type="ECO:0000256" key="7">
    <source>
        <dbReference type="SAM" id="MobiDB-lite"/>
    </source>
</evidence>
<evidence type="ECO:0000256" key="1">
    <source>
        <dbReference type="ARBA" id="ARBA00022443"/>
    </source>
</evidence>
<dbReference type="InterPro" id="IPR036860">
    <property type="entry name" value="SH2_dom_sf"/>
</dbReference>
<dbReference type="EC" id="3.1.4.11" evidence="6"/>
<dbReference type="SMART" id="SM00149">
    <property type="entry name" value="PLCYc"/>
    <property type="match status" value="1"/>
</dbReference>
<dbReference type="PRINTS" id="PR00401">
    <property type="entry name" value="SH2DOMAIN"/>
</dbReference>
<dbReference type="Pfam" id="PF00388">
    <property type="entry name" value="PI-PLC-X"/>
    <property type="match status" value="1"/>
</dbReference>
<dbReference type="PROSITE" id="PS50007">
    <property type="entry name" value="PIPLC_X_DOMAIN"/>
    <property type="match status" value="1"/>
</dbReference>
<name>E4XLQ6_OIKDI</name>
<dbReference type="CDD" id="cd08558">
    <property type="entry name" value="PI-PLCc_eukaryota"/>
    <property type="match status" value="1"/>
</dbReference>
<dbReference type="SUPFAM" id="SSF50729">
    <property type="entry name" value="PH domain-like"/>
    <property type="match status" value="1"/>
</dbReference>
<dbReference type="CDD" id="cd00275">
    <property type="entry name" value="C2_PLC_like"/>
    <property type="match status" value="1"/>
</dbReference>
<dbReference type="GO" id="GO:0032587">
    <property type="term" value="C:ruffle membrane"/>
    <property type="evidence" value="ECO:0007669"/>
    <property type="project" value="TreeGrafter"/>
</dbReference>
<reference evidence="11" key="1">
    <citation type="journal article" date="2010" name="Science">
        <title>Plasticity of animal genome architecture unmasked by rapid evolution of a pelagic tunicate.</title>
        <authorList>
            <person name="Denoeud F."/>
            <person name="Henriet S."/>
            <person name="Mungpakdee S."/>
            <person name="Aury J.M."/>
            <person name="Da Silva C."/>
            <person name="Brinkmann H."/>
            <person name="Mikhaleva J."/>
            <person name="Olsen L.C."/>
            <person name="Jubin C."/>
            <person name="Canestro C."/>
            <person name="Bouquet J.M."/>
            <person name="Danks G."/>
            <person name="Poulain J."/>
            <person name="Campsteijn C."/>
            <person name="Adamski M."/>
            <person name="Cross I."/>
            <person name="Yadetie F."/>
            <person name="Muffato M."/>
            <person name="Louis A."/>
            <person name="Butcher S."/>
            <person name="Tsagkogeorga G."/>
            <person name="Konrad A."/>
            <person name="Singh S."/>
            <person name="Jensen M.F."/>
            <person name="Cong E.H."/>
            <person name="Eikeseth-Otteraa H."/>
            <person name="Noel B."/>
            <person name="Anthouard V."/>
            <person name="Porcel B.M."/>
            <person name="Kachouri-Lafond R."/>
            <person name="Nishino A."/>
            <person name="Ugolini M."/>
            <person name="Chourrout P."/>
            <person name="Nishida H."/>
            <person name="Aasland R."/>
            <person name="Huzurbazar S."/>
            <person name="Westhof E."/>
            <person name="Delsuc F."/>
            <person name="Lehrach H."/>
            <person name="Reinhardt R."/>
            <person name="Weissenbach J."/>
            <person name="Roy S.W."/>
            <person name="Artiguenave F."/>
            <person name="Postlethwait J.H."/>
            <person name="Manak J.R."/>
            <person name="Thompson E.M."/>
            <person name="Jaillon O."/>
            <person name="Du Pasquier L."/>
            <person name="Boudinot P."/>
            <person name="Liberles D.A."/>
            <person name="Volff J.N."/>
            <person name="Philippe H."/>
            <person name="Lenhard B."/>
            <person name="Roest Crollius H."/>
            <person name="Wincker P."/>
            <person name="Chourrout D."/>
        </authorList>
    </citation>
    <scope>NUCLEOTIDE SEQUENCE [LARGE SCALE GENOMIC DNA]</scope>
</reference>
<dbReference type="GO" id="GO:0046488">
    <property type="term" value="P:phosphatidylinositol metabolic process"/>
    <property type="evidence" value="ECO:0007669"/>
    <property type="project" value="TreeGrafter"/>
</dbReference>
<dbReference type="InterPro" id="IPR000909">
    <property type="entry name" value="PLipase_C_PInositol-sp_X_dom"/>
</dbReference>
<dbReference type="SUPFAM" id="SSF50044">
    <property type="entry name" value="SH3-domain"/>
    <property type="match status" value="1"/>
</dbReference>
<dbReference type="InParanoid" id="E4XLQ6"/>
<dbReference type="SMART" id="SM00326">
    <property type="entry name" value="SH3"/>
    <property type="match status" value="1"/>
</dbReference>
<dbReference type="InterPro" id="IPR001192">
    <property type="entry name" value="PI-PLC_fam"/>
</dbReference>
<evidence type="ECO:0000313" key="12">
    <source>
        <dbReference type="Proteomes" id="UP000001307"/>
    </source>
</evidence>
<dbReference type="EMBL" id="FN653072">
    <property type="protein sequence ID" value="CBY19734.1"/>
    <property type="molecule type" value="Genomic_DNA"/>
</dbReference>
<evidence type="ECO:0000256" key="5">
    <source>
        <dbReference type="PROSITE-ProRule" id="PRU00192"/>
    </source>
</evidence>
<dbReference type="InterPro" id="IPR000980">
    <property type="entry name" value="SH2"/>
</dbReference>
<keyword evidence="3 4" id="KW-0727">SH2 domain</keyword>
<comment type="catalytic activity">
    <reaction evidence="6">
        <text>a 1,2-diacyl-sn-glycero-3-phospho-(1D-myo-inositol-4,5-bisphosphate) + H2O = 1D-myo-inositol 1,4,5-trisphosphate + a 1,2-diacyl-sn-glycerol + H(+)</text>
        <dbReference type="Rhea" id="RHEA:33179"/>
        <dbReference type="ChEBI" id="CHEBI:15377"/>
        <dbReference type="ChEBI" id="CHEBI:15378"/>
        <dbReference type="ChEBI" id="CHEBI:17815"/>
        <dbReference type="ChEBI" id="CHEBI:58456"/>
        <dbReference type="ChEBI" id="CHEBI:203600"/>
        <dbReference type="EC" id="3.1.4.11"/>
    </reaction>
</comment>
<dbReference type="PANTHER" id="PTHR10336:SF159">
    <property type="entry name" value="1-PHOSPHATIDYLINOSITOL 4,5-BISPHOSPHATE PHOSPHODIESTERASE GAMMA"/>
    <property type="match status" value="1"/>
</dbReference>
<feature type="domain" description="SH3" evidence="9">
    <location>
        <begin position="810"/>
        <end position="871"/>
    </location>
</feature>
<evidence type="ECO:0000313" key="11">
    <source>
        <dbReference type="EMBL" id="CBY19734.1"/>
    </source>
</evidence>
<evidence type="ECO:0000256" key="4">
    <source>
        <dbReference type="PROSITE-ProRule" id="PRU00191"/>
    </source>
</evidence>
<dbReference type="Gene3D" id="2.30.30.40">
    <property type="entry name" value="SH3 Domains"/>
    <property type="match status" value="1"/>
</dbReference>
<dbReference type="GO" id="GO:0004435">
    <property type="term" value="F:phosphatidylinositol-4,5-bisphosphate phospholipase C activity"/>
    <property type="evidence" value="ECO:0007669"/>
    <property type="project" value="UniProtKB-EC"/>
</dbReference>
<dbReference type="SUPFAM" id="SSF49562">
    <property type="entry name" value="C2 domain (Calcium/lipid-binding domain, CaLB)"/>
    <property type="match status" value="1"/>
</dbReference>
<keyword evidence="12" id="KW-1185">Reference proteome</keyword>
<feature type="domain" description="SH2" evidence="8">
    <location>
        <begin position="688"/>
        <end position="785"/>
    </location>
</feature>
<dbReference type="PROSITE" id="PS50002">
    <property type="entry name" value="SH3"/>
    <property type="match status" value="1"/>
</dbReference>
<dbReference type="PROSITE" id="PS50001">
    <property type="entry name" value="SH2"/>
    <property type="match status" value="2"/>
</dbReference>
<keyword evidence="6" id="KW-0378">Hydrolase</keyword>
<keyword evidence="2" id="KW-0106">Calcium</keyword>
<dbReference type="Pfam" id="PF00387">
    <property type="entry name" value="PI-PLC-Y"/>
    <property type="match status" value="1"/>
</dbReference>
<evidence type="ECO:0000256" key="3">
    <source>
        <dbReference type="ARBA" id="ARBA00022999"/>
    </source>
</evidence>
<dbReference type="Gene3D" id="2.60.40.150">
    <property type="entry name" value="C2 domain"/>
    <property type="match status" value="1"/>
</dbReference>
<dbReference type="Proteomes" id="UP000001307">
    <property type="component" value="Unassembled WGS sequence"/>
</dbReference>
<evidence type="ECO:0000259" key="8">
    <source>
        <dbReference type="PROSITE" id="PS50001"/>
    </source>
</evidence>
<dbReference type="PANTHER" id="PTHR10336">
    <property type="entry name" value="PHOSPHOINOSITIDE-SPECIFIC PHOSPHOLIPASE C FAMILY PROTEIN"/>
    <property type="match status" value="1"/>
</dbReference>
<dbReference type="GO" id="GO:0016042">
    <property type="term" value="P:lipid catabolic process"/>
    <property type="evidence" value="ECO:0007669"/>
    <property type="project" value="UniProtKB-KW"/>
</dbReference>
<feature type="domain" description="PI-PLC Y-box" evidence="10">
    <location>
        <begin position="964"/>
        <end position="1081"/>
    </location>
</feature>
<dbReference type="PRINTS" id="PR00390">
    <property type="entry name" value="PHPHLIPASEC"/>
</dbReference>
<evidence type="ECO:0000259" key="9">
    <source>
        <dbReference type="PROSITE" id="PS50002"/>
    </source>
</evidence>